<dbReference type="InterPro" id="IPR001126">
    <property type="entry name" value="UmuC"/>
</dbReference>
<feature type="compositionally biased region" description="Low complexity" evidence="27">
    <location>
        <begin position="646"/>
        <end position="661"/>
    </location>
</feature>
<feature type="region of interest" description="Disordered" evidence="27">
    <location>
        <begin position="489"/>
        <end position="514"/>
    </location>
</feature>
<dbReference type="InterPro" id="IPR017961">
    <property type="entry name" value="DNA_pol_Y-fam_little_finger"/>
</dbReference>
<comment type="similarity">
    <text evidence="4">Belongs to the DNA polymerase type-Y family.</text>
</comment>
<dbReference type="GO" id="GO:0003887">
    <property type="term" value="F:DNA-directed DNA polymerase activity"/>
    <property type="evidence" value="ECO:0007669"/>
    <property type="project" value="UniProtKB-KW"/>
</dbReference>
<dbReference type="EMBL" id="VZZU01000004">
    <property type="protein sequence ID" value="NXW39671.1"/>
    <property type="molecule type" value="Genomic_DNA"/>
</dbReference>
<comment type="subunit">
    <text evidence="25">Interacts with REV1. Interacts with monoubiquitinated PCNA, but not unmodified PCNA. Interacts with POLI; this interaction targets POLI to the replication machinery. Interacts with PALB2 and BRCA2; the interactions are direct and are required to sustain the recruitment of POLH at blocked replication forks and to stimulate POLH-dependent DNA synthesis on D loop substrates. Interacts (via C-terminus) with TRAIP. Interacts with ubiquitin. Interacts with POLDIP2.</text>
</comment>
<dbReference type="CDD" id="cd01702">
    <property type="entry name" value="PolY_Pol_eta"/>
    <property type="match status" value="1"/>
</dbReference>
<evidence type="ECO:0000256" key="8">
    <source>
        <dbReference type="ARBA" id="ARBA00022634"/>
    </source>
</evidence>
<dbReference type="PIRSF" id="PIRSF036603">
    <property type="entry name" value="DPol_eta"/>
    <property type="match status" value="1"/>
</dbReference>
<keyword evidence="18" id="KW-0239">DNA-directed DNA polymerase</keyword>
<sequence length="696" mass="76473">MSRGRERVVALVDMDCFFMQVEQRLDPQLRGRPCAVVQYTEWQGGGVIAVSYEARAFGVSRGMWATEARALCPELALARVPQARGKADLTRYREASAEVMQVLSRFAAIERASIDEAYLDLTGSARERLRALRGRPLAAELLPTTFVQARNARLDPFCVPFLEELQQRGLHEWLASLSFDNPDCPDLQLTMGAVIVEEIRVAVEAATGFRCSAGISHNKTLAKLACGLNKPNRQTLVSSRFVPQLFSQLPVSNIRNLGGKLGTAITDILGVEYIGELTQFSETELQTHFGDKTGSWLYDLCRGIEDEPVKNRYLPQSIGCSKNFPGRTALATQKEVQHWLLQLALELESRLIKDRSQNQRVAKQLMVVIRMQGDTRVSRFCALTRYDAQKMCNDAFALIQNCNMAGAHQAAWSPPLISVLLSASKFSEPATLLSAGIATFLTSDTQTDGTATDSQNSTSRRPRVKFFRSPSKELRQKPANAIESFFQKASERQQSETAAAASLPTATTAEPPVLSSLEHQERDGIGLASVQCDLESPVKQSARDGSPTSPYKRLPCEKLLSDTVQTPSTPSSSRTFLKLEPGTEGSEQNLPPSPELTLLPPASPGDQQHCEKCGQLVLVWEFPEHMDYHFALELQRSFLELSAPTAPAAAPSPKAAASRSPAKAKNKPKTPAGSSAKRPREGVTKTLDFFFKPLPP</sequence>
<evidence type="ECO:0000256" key="23">
    <source>
        <dbReference type="ARBA" id="ARBA00044975"/>
    </source>
</evidence>
<proteinExistence type="inferred from homology"/>
<reference evidence="30 31" key="1">
    <citation type="submission" date="2019-09" db="EMBL/GenBank/DDBJ databases">
        <title>Bird 10,000 Genomes (B10K) Project - Family phase.</title>
        <authorList>
            <person name="Zhang G."/>
        </authorList>
    </citation>
    <scope>NUCLEOTIDE SEQUENCE [LARGE SCALE GENOMIC DNA]</scope>
    <source>
        <strain evidence="30">B10K-DU-005-01</strain>
    </source>
</reference>
<comment type="subcellular location">
    <subcellularLocation>
        <location evidence="3">Nucleus</location>
    </subcellularLocation>
</comment>
<evidence type="ECO:0000256" key="24">
    <source>
        <dbReference type="ARBA" id="ARBA00049244"/>
    </source>
</evidence>
<keyword evidence="9" id="KW-0808">Transferase</keyword>
<keyword evidence="21" id="KW-0539">Nucleus</keyword>
<evidence type="ECO:0000256" key="13">
    <source>
        <dbReference type="ARBA" id="ARBA00022763"/>
    </source>
</evidence>
<keyword evidence="14" id="KW-0863">Zinc-finger</keyword>
<evidence type="ECO:0000256" key="4">
    <source>
        <dbReference type="ARBA" id="ARBA00010945"/>
    </source>
</evidence>
<evidence type="ECO:0000256" key="5">
    <source>
        <dbReference type="ARBA" id="ARBA00012417"/>
    </source>
</evidence>
<evidence type="ECO:0000256" key="27">
    <source>
        <dbReference type="SAM" id="MobiDB-lite"/>
    </source>
</evidence>
<comment type="cofactor">
    <cofactor evidence="1">
        <name>Mn(2+)</name>
        <dbReference type="ChEBI" id="CHEBI:29035"/>
    </cofactor>
</comment>
<dbReference type="Pfam" id="PF11799">
    <property type="entry name" value="IMS_C"/>
    <property type="match status" value="1"/>
</dbReference>
<dbReference type="Gene3D" id="3.30.1490.100">
    <property type="entry name" value="DNA polymerase, Y-family, little finger domain"/>
    <property type="match status" value="1"/>
</dbReference>
<keyword evidence="10" id="KW-0548">Nucleotidyltransferase</keyword>
<evidence type="ECO:0000256" key="17">
    <source>
        <dbReference type="ARBA" id="ARBA00022843"/>
    </source>
</evidence>
<evidence type="ECO:0000256" key="25">
    <source>
        <dbReference type="ARBA" id="ARBA00064665"/>
    </source>
</evidence>
<dbReference type="GO" id="GO:0006260">
    <property type="term" value="P:DNA replication"/>
    <property type="evidence" value="ECO:0007669"/>
    <property type="project" value="UniProtKB-KW"/>
</dbReference>
<evidence type="ECO:0000256" key="20">
    <source>
        <dbReference type="ARBA" id="ARBA00023204"/>
    </source>
</evidence>
<protein>
    <recommendedName>
        <fullName evidence="23">DNA polymerase eta</fullName>
        <ecNumber evidence="5">2.7.7.7</ecNumber>
    </recommendedName>
    <alternativeName>
        <fullName evidence="26">RAD30 homolog A</fullName>
    </alternativeName>
</protein>
<dbReference type="GO" id="GO:0006281">
    <property type="term" value="P:DNA repair"/>
    <property type="evidence" value="ECO:0007669"/>
    <property type="project" value="UniProtKB-KW"/>
</dbReference>
<evidence type="ECO:0000259" key="29">
    <source>
        <dbReference type="PROSITE" id="PS51907"/>
    </source>
</evidence>
<evidence type="ECO:0000256" key="2">
    <source>
        <dbReference type="ARBA" id="ARBA00001946"/>
    </source>
</evidence>
<evidence type="ECO:0000256" key="16">
    <source>
        <dbReference type="ARBA" id="ARBA00022842"/>
    </source>
</evidence>
<organism evidence="30 31">
    <name type="scientific">Nyctiprogne leucopyga</name>
    <dbReference type="NCBI Taxonomy" id="382315"/>
    <lineage>
        <taxon>Eukaryota</taxon>
        <taxon>Metazoa</taxon>
        <taxon>Chordata</taxon>
        <taxon>Craniata</taxon>
        <taxon>Vertebrata</taxon>
        <taxon>Euteleostomi</taxon>
        <taxon>Archelosauria</taxon>
        <taxon>Archosauria</taxon>
        <taxon>Dinosauria</taxon>
        <taxon>Saurischia</taxon>
        <taxon>Theropoda</taxon>
        <taxon>Coelurosauria</taxon>
        <taxon>Aves</taxon>
        <taxon>Neognathae</taxon>
        <taxon>Neoaves</taxon>
        <taxon>Strisores</taxon>
        <taxon>Caprimulgiformes</taxon>
        <taxon>Caprimulgidae</taxon>
        <taxon>Chordeilinae</taxon>
        <taxon>Nyctiprogne</taxon>
    </lineage>
</organism>
<dbReference type="Pfam" id="PF21704">
    <property type="entry name" value="POLH-Rev1_HhH"/>
    <property type="match status" value="1"/>
</dbReference>
<dbReference type="InterPro" id="IPR041298">
    <property type="entry name" value="UBZ3"/>
</dbReference>
<evidence type="ECO:0000256" key="18">
    <source>
        <dbReference type="ARBA" id="ARBA00022932"/>
    </source>
</evidence>
<dbReference type="EC" id="2.7.7.7" evidence="5"/>
<dbReference type="InterPro" id="IPR043128">
    <property type="entry name" value="Rev_trsase/Diguanyl_cyclase"/>
</dbReference>
<evidence type="ECO:0000256" key="21">
    <source>
        <dbReference type="ARBA" id="ARBA00023242"/>
    </source>
</evidence>
<dbReference type="GO" id="GO:0005634">
    <property type="term" value="C:nucleus"/>
    <property type="evidence" value="ECO:0007669"/>
    <property type="project" value="UniProtKB-SubCell"/>
</dbReference>
<comment type="cofactor">
    <cofactor evidence="2">
        <name>Mg(2+)</name>
        <dbReference type="ChEBI" id="CHEBI:18420"/>
    </cofactor>
</comment>
<dbReference type="Pfam" id="PF18439">
    <property type="entry name" value="zf_UBZ"/>
    <property type="match status" value="1"/>
</dbReference>
<dbReference type="SUPFAM" id="SSF100879">
    <property type="entry name" value="Lesion bypass DNA polymerase (Y-family), little finger domain"/>
    <property type="match status" value="1"/>
</dbReference>
<dbReference type="PANTHER" id="PTHR45873:SF1">
    <property type="entry name" value="DNA POLYMERASE ETA"/>
    <property type="match status" value="1"/>
</dbReference>
<evidence type="ECO:0000259" key="28">
    <source>
        <dbReference type="PROSITE" id="PS50173"/>
    </source>
</evidence>
<feature type="domain" description="UmuC" evidence="28">
    <location>
        <begin position="9"/>
        <end position="258"/>
    </location>
</feature>
<dbReference type="SUPFAM" id="SSF56672">
    <property type="entry name" value="DNA/RNA polymerases"/>
    <property type="match status" value="1"/>
</dbReference>
<keyword evidence="8" id="KW-0237">DNA synthesis</keyword>
<feature type="compositionally biased region" description="Low complexity" evidence="27">
    <location>
        <begin position="495"/>
        <end position="512"/>
    </location>
</feature>
<dbReference type="GO" id="GO:0005657">
    <property type="term" value="C:replication fork"/>
    <property type="evidence" value="ECO:0007669"/>
    <property type="project" value="TreeGrafter"/>
</dbReference>
<dbReference type="InterPro" id="IPR052230">
    <property type="entry name" value="DNA_polymerase_eta"/>
</dbReference>
<dbReference type="Gene3D" id="3.40.1170.60">
    <property type="match status" value="1"/>
</dbReference>
<evidence type="ECO:0000256" key="6">
    <source>
        <dbReference type="ARBA" id="ARBA00022457"/>
    </source>
</evidence>
<keyword evidence="17" id="KW-0832">Ubl conjugation</keyword>
<keyword evidence="22" id="KW-0704">Schiff base</keyword>
<feature type="non-terminal residue" evidence="30">
    <location>
        <position position="696"/>
    </location>
</feature>
<evidence type="ECO:0000256" key="1">
    <source>
        <dbReference type="ARBA" id="ARBA00001936"/>
    </source>
</evidence>
<evidence type="ECO:0000256" key="11">
    <source>
        <dbReference type="ARBA" id="ARBA00022705"/>
    </source>
</evidence>
<feature type="region of interest" description="Disordered" evidence="27">
    <location>
        <begin position="646"/>
        <end position="696"/>
    </location>
</feature>
<dbReference type="Pfam" id="PF00817">
    <property type="entry name" value="IMS"/>
    <property type="match status" value="1"/>
</dbReference>
<keyword evidence="12" id="KW-0479">Metal-binding</keyword>
<dbReference type="PROSITE" id="PS50173">
    <property type="entry name" value="UMUC"/>
    <property type="match status" value="1"/>
</dbReference>
<dbReference type="AlphaFoldDB" id="A0A7L4BQ54"/>
<comment type="catalytic activity">
    <reaction evidence="24">
        <text>DNA(n) + a 2'-deoxyribonucleoside 5'-triphosphate = DNA(n+1) + diphosphate</text>
        <dbReference type="Rhea" id="RHEA:22508"/>
        <dbReference type="Rhea" id="RHEA-COMP:17339"/>
        <dbReference type="Rhea" id="RHEA-COMP:17340"/>
        <dbReference type="ChEBI" id="CHEBI:33019"/>
        <dbReference type="ChEBI" id="CHEBI:61560"/>
        <dbReference type="ChEBI" id="CHEBI:173112"/>
        <dbReference type="EC" id="2.7.7.7"/>
    </reaction>
</comment>
<evidence type="ECO:0000256" key="14">
    <source>
        <dbReference type="ARBA" id="ARBA00022771"/>
    </source>
</evidence>
<evidence type="ECO:0000256" key="7">
    <source>
        <dbReference type="ARBA" id="ARBA00022499"/>
    </source>
</evidence>
<evidence type="ECO:0000256" key="3">
    <source>
        <dbReference type="ARBA" id="ARBA00004123"/>
    </source>
</evidence>
<dbReference type="GO" id="GO:0003684">
    <property type="term" value="F:damaged DNA binding"/>
    <property type="evidence" value="ECO:0007669"/>
    <property type="project" value="InterPro"/>
</dbReference>
<feature type="region of interest" description="Disordered" evidence="27">
    <location>
        <begin position="562"/>
        <end position="607"/>
    </location>
</feature>
<accession>A0A7L4BQ54</accession>
<keyword evidence="19" id="KW-0238">DNA-binding</keyword>
<keyword evidence="16" id="KW-0460">Magnesium</keyword>
<keyword evidence="13" id="KW-0227">DNA damage</keyword>
<dbReference type="GO" id="GO:0042276">
    <property type="term" value="P:error-prone translesion synthesis"/>
    <property type="evidence" value="ECO:0007669"/>
    <property type="project" value="TreeGrafter"/>
</dbReference>
<feature type="non-terminal residue" evidence="30">
    <location>
        <position position="1"/>
    </location>
</feature>
<dbReference type="FunFam" id="3.30.70.270:FF:000022">
    <property type="entry name" value="DNA polymerase eta"/>
    <property type="match status" value="1"/>
</dbReference>
<evidence type="ECO:0000256" key="9">
    <source>
        <dbReference type="ARBA" id="ARBA00022679"/>
    </source>
</evidence>
<keyword evidence="6" id="KW-0515">Mutator protein</keyword>
<dbReference type="FunFam" id="3.40.1170.60:FF:000003">
    <property type="entry name" value="DNA polymerase eta"/>
    <property type="match status" value="1"/>
</dbReference>
<evidence type="ECO:0000313" key="30">
    <source>
        <dbReference type="EMBL" id="NXW39671.1"/>
    </source>
</evidence>
<keyword evidence="15" id="KW-0862">Zinc</keyword>
<dbReference type="FunFam" id="3.30.1490.100:FF:000007">
    <property type="entry name" value="DNA polymerase eta"/>
    <property type="match status" value="1"/>
</dbReference>
<dbReference type="FunFam" id="1.10.150.20:FF:000014">
    <property type="entry name" value="Polymerase (DNA directed), eta"/>
    <property type="match status" value="1"/>
</dbReference>
<evidence type="ECO:0000256" key="15">
    <source>
        <dbReference type="ARBA" id="ARBA00022833"/>
    </source>
</evidence>
<comment type="caution">
    <text evidence="30">The sequence shown here is derived from an EMBL/GenBank/DDBJ whole genome shotgun (WGS) entry which is preliminary data.</text>
</comment>
<feature type="compositionally biased region" description="Polar residues" evidence="27">
    <location>
        <begin position="562"/>
        <end position="575"/>
    </location>
</feature>
<name>A0A7L4BQ54_9AVES</name>
<dbReference type="Gene3D" id="3.30.70.270">
    <property type="match status" value="1"/>
</dbReference>
<dbReference type="PROSITE" id="PS51907">
    <property type="entry name" value="ZF_UBZ3"/>
    <property type="match status" value="1"/>
</dbReference>
<dbReference type="GO" id="GO:0010225">
    <property type="term" value="P:response to UV-C"/>
    <property type="evidence" value="ECO:0007669"/>
    <property type="project" value="UniProtKB-ARBA"/>
</dbReference>
<evidence type="ECO:0000256" key="10">
    <source>
        <dbReference type="ARBA" id="ARBA00022695"/>
    </source>
</evidence>
<evidence type="ECO:0000313" key="31">
    <source>
        <dbReference type="Proteomes" id="UP000551823"/>
    </source>
</evidence>
<evidence type="ECO:0000256" key="22">
    <source>
        <dbReference type="ARBA" id="ARBA00023270"/>
    </source>
</evidence>
<keyword evidence="7" id="KW-1017">Isopeptide bond</keyword>
<keyword evidence="11" id="KW-0235">DNA replication</keyword>
<evidence type="ECO:0000256" key="12">
    <source>
        <dbReference type="ARBA" id="ARBA00022723"/>
    </source>
</evidence>
<evidence type="ECO:0000256" key="26">
    <source>
        <dbReference type="ARBA" id="ARBA00080427"/>
    </source>
</evidence>
<gene>
    <name evidence="30" type="primary">Polh</name>
    <name evidence="30" type="ORF">NYCLEU_R07298</name>
</gene>
<keyword evidence="20" id="KW-0234">DNA repair</keyword>
<keyword evidence="31" id="KW-1185">Reference proteome</keyword>
<evidence type="ECO:0000256" key="19">
    <source>
        <dbReference type="ARBA" id="ARBA00023125"/>
    </source>
</evidence>
<dbReference type="InterPro" id="IPR036775">
    <property type="entry name" value="DNA_pol_Y-fam_lit_finger_sf"/>
</dbReference>
<dbReference type="Proteomes" id="UP000551823">
    <property type="component" value="Unassembled WGS sequence"/>
</dbReference>
<feature type="domain" description="UBZ3-type" evidence="29">
    <location>
        <begin position="603"/>
        <end position="637"/>
    </location>
</feature>
<feature type="compositionally biased region" description="Polar residues" evidence="27">
    <location>
        <begin position="445"/>
        <end position="459"/>
    </location>
</feature>
<dbReference type="PANTHER" id="PTHR45873">
    <property type="entry name" value="DNA POLYMERASE ETA"/>
    <property type="match status" value="1"/>
</dbReference>
<feature type="region of interest" description="Disordered" evidence="27">
    <location>
        <begin position="445"/>
        <end position="475"/>
    </location>
</feature>
<dbReference type="Gene3D" id="1.10.150.20">
    <property type="entry name" value="5' to 3' exonuclease, C-terminal subdomain"/>
    <property type="match status" value="1"/>
</dbReference>
<dbReference type="InterPro" id="IPR043502">
    <property type="entry name" value="DNA/RNA_pol_sf"/>
</dbReference>
<dbReference type="GO" id="GO:0008270">
    <property type="term" value="F:zinc ion binding"/>
    <property type="evidence" value="ECO:0007669"/>
    <property type="project" value="UniProtKB-KW"/>
</dbReference>
<dbReference type="GO" id="GO:0035861">
    <property type="term" value="C:site of double-strand break"/>
    <property type="evidence" value="ECO:0007669"/>
    <property type="project" value="TreeGrafter"/>
</dbReference>